<dbReference type="InterPro" id="IPR008928">
    <property type="entry name" value="6-hairpin_glycosidase_sf"/>
</dbReference>
<evidence type="ECO:0000256" key="8">
    <source>
        <dbReference type="PROSITE-ProRule" id="PRU10058"/>
    </source>
</evidence>
<keyword evidence="7 9" id="KW-0624">Polysaccharide degradation</keyword>
<evidence type="ECO:0000313" key="11">
    <source>
        <dbReference type="EMBL" id="QEM11810.1"/>
    </source>
</evidence>
<gene>
    <name evidence="11" type="ORF">DEO27_017840</name>
</gene>
<protein>
    <recommendedName>
        <fullName evidence="9">Glucanase</fullName>
        <ecNumber evidence="9">3.2.1.-</ecNumber>
    </recommendedName>
</protein>
<dbReference type="InterPro" id="IPR012341">
    <property type="entry name" value="6hp_glycosidase-like_sf"/>
</dbReference>
<keyword evidence="12" id="KW-1185">Reference proteome</keyword>
<dbReference type="KEGG" id="mrub:DEO27_017840"/>
<evidence type="ECO:0000313" key="12">
    <source>
        <dbReference type="Proteomes" id="UP000251402"/>
    </source>
</evidence>
<keyword evidence="10" id="KW-1133">Transmembrane helix</keyword>
<proteinExistence type="inferred from homology"/>
<dbReference type="GO" id="GO:0030245">
    <property type="term" value="P:cellulose catabolic process"/>
    <property type="evidence" value="ECO:0007669"/>
    <property type="project" value="UniProtKB-KW"/>
</dbReference>
<feature type="transmembrane region" description="Helical" evidence="10">
    <location>
        <begin position="13"/>
        <end position="35"/>
    </location>
</feature>
<dbReference type="Proteomes" id="UP000251402">
    <property type="component" value="Chromosome"/>
</dbReference>
<evidence type="ECO:0000256" key="9">
    <source>
        <dbReference type="RuleBase" id="RU361167"/>
    </source>
</evidence>
<evidence type="ECO:0000256" key="6">
    <source>
        <dbReference type="ARBA" id="ARBA00023295"/>
    </source>
</evidence>
<keyword evidence="10" id="KW-0812">Transmembrane</keyword>
<evidence type="ECO:0000256" key="10">
    <source>
        <dbReference type="SAM" id="Phobius"/>
    </source>
</evidence>
<dbReference type="PRINTS" id="PR00735">
    <property type="entry name" value="GLHYDRLASE8"/>
</dbReference>
<evidence type="ECO:0000256" key="3">
    <source>
        <dbReference type="ARBA" id="ARBA00022729"/>
    </source>
</evidence>
<name>A0A5C1I3E4_9SPHI</name>
<evidence type="ECO:0000256" key="5">
    <source>
        <dbReference type="ARBA" id="ARBA00023001"/>
    </source>
</evidence>
<dbReference type="InterPro" id="IPR019834">
    <property type="entry name" value="Glyco_hydro_8_CS"/>
</dbReference>
<dbReference type="GO" id="GO:0008810">
    <property type="term" value="F:cellulase activity"/>
    <property type="evidence" value="ECO:0007669"/>
    <property type="project" value="UniProtKB-EC"/>
</dbReference>
<comment type="similarity">
    <text evidence="2 9">Belongs to the glycosyl hydrolase 8 (cellulase D) family.</text>
</comment>
<dbReference type="PROSITE" id="PS00812">
    <property type="entry name" value="GLYCOSYL_HYDROL_F8"/>
    <property type="match status" value="1"/>
</dbReference>
<keyword evidence="4 9" id="KW-0378">Hydrolase</keyword>
<dbReference type="EMBL" id="CP043450">
    <property type="protein sequence ID" value="QEM11810.1"/>
    <property type="molecule type" value="Genomic_DNA"/>
</dbReference>
<evidence type="ECO:0000256" key="4">
    <source>
        <dbReference type="ARBA" id="ARBA00022801"/>
    </source>
</evidence>
<feature type="active site" description="Nucleophile" evidence="8">
    <location>
        <position position="158"/>
    </location>
</feature>
<sequence length="417" mass="48135">MNLTTLPTLIPNYVRYSLTLFIIFIMNGLNAQVALRPFPQHSRYTAGTIKPNHVSQQQLDKQVTVFYDQWKSRYIKPGCNKNQFYVWFEKPGKECVSEGQGYGMIITALMAGYDKRAKTVYDGLYNYYKAHPAKASPYLMAWAQLKNCKNHDRDAATDGDMDIAYSLLLADKQWGSKGHINYLQEAKNAMAAIMRYEINPKTYSVLLSDGSDGDSDDYYDMRASDFMPANFKAFESASKTGKWQKAIDNNYRLFSYMQKTYSPDAGLVPDFIRGINTKTRPAQANYMESKYDSYYNYNACRVPWRIATDYLLYGDKRAKTFVTPINRWIRQTTNGNPDNISAGYTLEGNDIKGRYFEALSFIAPFAVSATVDQSNQQWLNKVWDYLVAFKLKDYDYYDNTIKMLDMIIVSGNYWRVE</sequence>
<organism evidence="11 12">
    <name type="scientific">Mucilaginibacter rubeus</name>
    <dbReference type="NCBI Taxonomy" id="2027860"/>
    <lineage>
        <taxon>Bacteria</taxon>
        <taxon>Pseudomonadati</taxon>
        <taxon>Bacteroidota</taxon>
        <taxon>Sphingobacteriia</taxon>
        <taxon>Sphingobacteriales</taxon>
        <taxon>Sphingobacteriaceae</taxon>
        <taxon>Mucilaginibacter</taxon>
    </lineage>
</organism>
<evidence type="ECO:0000256" key="1">
    <source>
        <dbReference type="ARBA" id="ARBA00000966"/>
    </source>
</evidence>
<evidence type="ECO:0000256" key="2">
    <source>
        <dbReference type="ARBA" id="ARBA00009209"/>
    </source>
</evidence>
<dbReference type="SUPFAM" id="SSF48208">
    <property type="entry name" value="Six-hairpin glycosidases"/>
    <property type="match status" value="1"/>
</dbReference>
<dbReference type="AlphaFoldDB" id="A0A5C1I3E4"/>
<reference evidence="11" key="1">
    <citation type="submission" date="2019-08" db="EMBL/GenBank/DDBJ databases">
        <title>Comparative genome analysis confer to the adaptation heavy metal polluted environment.</title>
        <authorList>
            <person name="Li Y."/>
        </authorList>
    </citation>
    <scope>NUCLEOTIDE SEQUENCE [LARGE SCALE GENOMIC DNA]</scope>
    <source>
        <strain evidence="11">P1</strain>
    </source>
</reference>
<keyword evidence="3" id="KW-0732">Signal</keyword>
<keyword evidence="7 9" id="KW-0119">Carbohydrate metabolism</keyword>
<keyword evidence="6 9" id="KW-0326">Glycosidase</keyword>
<evidence type="ECO:0000256" key="7">
    <source>
        <dbReference type="ARBA" id="ARBA00023326"/>
    </source>
</evidence>
<dbReference type="EC" id="3.2.1.-" evidence="9"/>
<dbReference type="Gene3D" id="1.50.10.10">
    <property type="match status" value="1"/>
</dbReference>
<keyword evidence="10" id="KW-0472">Membrane</keyword>
<comment type="catalytic activity">
    <reaction evidence="1">
        <text>Endohydrolysis of (1-&gt;4)-beta-D-glucosidic linkages in cellulose, lichenin and cereal beta-D-glucans.</text>
        <dbReference type="EC" id="3.2.1.4"/>
    </reaction>
</comment>
<dbReference type="OrthoDB" id="9803461at2"/>
<accession>A0A5C1I3E4</accession>
<dbReference type="Pfam" id="PF01270">
    <property type="entry name" value="Glyco_hydro_8"/>
    <property type="match status" value="1"/>
</dbReference>
<keyword evidence="5" id="KW-0136">Cellulose degradation</keyword>
<dbReference type="InterPro" id="IPR002037">
    <property type="entry name" value="Glyco_hydro_8"/>
</dbReference>